<keyword evidence="2" id="KW-1185">Reference proteome</keyword>
<organism evidence="1 2">
    <name type="scientific">Naganishia vaughanmartiniae</name>
    <dbReference type="NCBI Taxonomy" id="1424756"/>
    <lineage>
        <taxon>Eukaryota</taxon>
        <taxon>Fungi</taxon>
        <taxon>Dikarya</taxon>
        <taxon>Basidiomycota</taxon>
        <taxon>Agaricomycotina</taxon>
        <taxon>Tremellomycetes</taxon>
        <taxon>Filobasidiales</taxon>
        <taxon>Filobasidiaceae</taxon>
        <taxon>Naganishia</taxon>
    </lineage>
</organism>
<accession>A0ACC2WM57</accession>
<evidence type="ECO:0000313" key="2">
    <source>
        <dbReference type="Proteomes" id="UP001243375"/>
    </source>
</evidence>
<protein>
    <submittedName>
        <fullName evidence="1">Uncharacterized protein</fullName>
    </submittedName>
</protein>
<proteinExistence type="predicted"/>
<gene>
    <name evidence="1" type="ORF">QFC22_006278</name>
</gene>
<dbReference type="Proteomes" id="UP001243375">
    <property type="component" value="Unassembled WGS sequence"/>
</dbReference>
<evidence type="ECO:0000313" key="1">
    <source>
        <dbReference type="EMBL" id="KAJ9112521.1"/>
    </source>
</evidence>
<dbReference type="EMBL" id="JASBWU010000025">
    <property type="protein sequence ID" value="KAJ9112521.1"/>
    <property type="molecule type" value="Genomic_DNA"/>
</dbReference>
<name>A0ACC2WM57_9TREE</name>
<sequence length="256" mass="27840">MHSTYSTIGGDRYTGTSQPTTASLYKAPWESIETFEYWPVAGMNQQGDNTGMSPPAQAAGNTHQRFVDDPDYPGGYMDGTMYTVPGPHNPNDAPGGFVLQEDPRRPQNPLSTFGGQAFCNDSFLGWSDSQHGLIATSAAEPGGSSYNLSNTASYSENDLRMHNHDANASQLPCWGAEELRRKIGGESGAEQMGGHQSLDQNNIPDGRGSHEEKKRYVPMFKHTYERSLIVDKPLPIGYCEDASDAYPALARILVGS</sequence>
<comment type="caution">
    <text evidence="1">The sequence shown here is derived from an EMBL/GenBank/DDBJ whole genome shotgun (WGS) entry which is preliminary data.</text>
</comment>
<reference evidence="1" key="1">
    <citation type="submission" date="2023-04" db="EMBL/GenBank/DDBJ databases">
        <title>Draft Genome sequencing of Naganishia species isolated from polar environments using Oxford Nanopore Technology.</title>
        <authorList>
            <person name="Leo P."/>
            <person name="Venkateswaran K."/>
        </authorList>
    </citation>
    <scope>NUCLEOTIDE SEQUENCE</scope>
    <source>
        <strain evidence="1">MNA-CCFEE 5425</strain>
    </source>
</reference>